<dbReference type="EMBL" id="MHWT01000011">
    <property type="protein sequence ID" value="OHB12793.1"/>
    <property type="molecule type" value="Genomic_DNA"/>
</dbReference>
<evidence type="ECO:0000313" key="1">
    <source>
        <dbReference type="EMBL" id="OHB12793.1"/>
    </source>
</evidence>
<protein>
    <recommendedName>
        <fullName evidence="3">Cupin 2 conserved barrel domain-containing protein</fullName>
    </recommendedName>
</protein>
<dbReference type="InterPro" id="IPR011051">
    <property type="entry name" value="RmlC_Cupin_sf"/>
</dbReference>
<accession>A0A1G2UTS2</accession>
<dbReference type="SUPFAM" id="SSF51182">
    <property type="entry name" value="RmlC-like cupins"/>
    <property type="match status" value="1"/>
</dbReference>
<comment type="caution">
    <text evidence="1">The sequence shown here is derived from an EMBL/GenBank/DDBJ whole genome shotgun (WGS) entry which is preliminary data.</text>
</comment>
<gene>
    <name evidence="1" type="ORF">A3G99_01335</name>
</gene>
<organism evidence="1 2">
    <name type="scientific">Candidatus Zambryskibacteria bacterium RIFCSPLOWO2_12_FULL_39_23</name>
    <dbReference type="NCBI Taxonomy" id="1802776"/>
    <lineage>
        <taxon>Bacteria</taxon>
        <taxon>Candidatus Zambryskiibacteriota</taxon>
    </lineage>
</organism>
<evidence type="ECO:0000313" key="2">
    <source>
        <dbReference type="Proteomes" id="UP000176558"/>
    </source>
</evidence>
<dbReference type="Proteomes" id="UP000176558">
    <property type="component" value="Unassembled WGS sequence"/>
</dbReference>
<evidence type="ECO:0008006" key="3">
    <source>
        <dbReference type="Google" id="ProtNLM"/>
    </source>
</evidence>
<sequence length="127" mass="14397">MSDQVIKGNAYKDRNKRQWLIGSFIDESKGLRKDSTVEVMWSIHSAGDKKDGWTKSVEAKTLTILVKGKFVNIFPEIGECLMETEGDYLIYPAEIPHTWKAIEDSVLITVRWPSKLNAIKIVSELGI</sequence>
<name>A0A1G2UTS2_9BACT</name>
<dbReference type="AlphaFoldDB" id="A0A1G2UTS2"/>
<reference evidence="1 2" key="1">
    <citation type="journal article" date="2016" name="Nat. Commun.">
        <title>Thousands of microbial genomes shed light on interconnected biogeochemical processes in an aquifer system.</title>
        <authorList>
            <person name="Anantharaman K."/>
            <person name="Brown C.T."/>
            <person name="Hug L.A."/>
            <person name="Sharon I."/>
            <person name="Castelle C.J."/>
            <person name="Probst A.J."/>
            <person name="Thomas B.C."/>
            <person name="Singh A."/>
            <person name="Wilkins M.J."/>
            <person name="Karaoz U."/>
            <person name="Brodie E.L."/>
            <person name="Williams K.H."/>
            <person name="Hubbard S.S."/>
            <person name="Banfield J.F."/>
        </authorList>
    </citation>
    <scope>NUCLEOTIDE SEQUENCE [LARGE SCALE GENOMIC DNA]</scope>
</reference>
<proteinExistence type="predicted"/>